<dbReference type="AlphaFoldDB" id="A0A849HT74"/>
<keyword evidence="3" id="KW-1185">Reference proteome</keyword>
<dbReference type="Proteomes" id="UP000588586">
    <property type="component" value="Unassembled WGS sequence"/>
</dbReference>
<sequence>MATQLLAVLVIPALVVALISLIGRLAGIARTHGVERSARTRSLAATVGTAVAGLVAVVVWAGIGSQPPQDVRLATLPALCAAVAVVAAAVAELTWPQPTGRIRQAGLVARRPASTGLRFLYRSGLVGTALALIVGVVTAAPDGRSVTRTHGDYGSTASPYPGITYAVPVGLAAILLGAATWWALRRVEQRPALLGDAELDTAVRAQSQVRVLRFAAVGSLMTAAGLWLTLGPAVNRVTQNLRGTAPGAPTSPGDWVQNLGFLGTGLGVVLLVAAVVALVWHSPRLPMTREAGARAGMPA</sequence>
<name>A0A849HT74_9MICO</name>
<gene>
    <name evidence="2" type="ORF">HJG52_17490</name>
</gene>
<feature type="transmembrane region" description="Helical" evidence="1">
    <location>
        <begin position="75"/>
        <end position="95"/>
    </location>
</feature>
<evidence type="ECO:0000256" key="1">
    <source>
        <dbReference type="SAM" id="Phobius"/>
    </source>
</evidence>
<keyword evidence="1" id="KW-0472">Membrane</keyword>
<organism evidence="2 3">
    <name type="scientific">Knoellia koreensis</name>
    <dbReference type="NCBI Taxonomy" id="2730921"/>
    <lineage>
        <taxon>Bacteria</taxon>
        <taxon>Bacillati</taxon>
        <taxon>Actinomycetota</taxon>
        <taxon>Actinomycetes</taxon>
        <taxon>Micrococcales</taxon>
        <taxon>Intrasporangiaceae</taxon>
        <taxon>Knoellia</taxon>
    </lineage>
</organism>
<feature type="transmembrane region" description="Helical" evidence="1">
    <location>
        <begin position="211"/>
        <end position="230"/>
    </location>
</feature>
<feature type="transmembrane region" description="Helical" evidence="1">
    <location>
        <begin position="6"/>
        <end position="23"/>
    </location>
</feature>
<proteinExistence type="predicted"/>
<reference evidence="2 3" key="1">
    <citation type="submission" date="2020-04" db="EMBL/GenBank/DDBJ databases">
        <title>Knoellia sp. isolate from air conditioner.</title>
        <authorList>
            <person name="Chea S."/>
            <person name="Kim D.-U."/>
        </authorList>
    </citation>
    <scope>NUCLEOTIDE SEQUENCE [LARGE SCALE GENOMIC DNA]</scope>
    <source>
        <strain evidence="2 3">DB2414S</strain>
    </source>
</reference>
<feature type="transmembrane region" description="Helical" evidence="1">
    <location>
        <begin position="160"/>
        <end position="184"/>
    </location>
</feature>
<keyword evidence="1" id="KW-0812">Transmembrane</keyword>
<feature type="transmembrane region" description="Helical" evidence="1">
    <location>
        <begin position="43"/>
        <end position="63"/>
    </location>
</feature>
<dbReference type="RefSeq" id="WP_171244925.1">
    <property type="nucleotide sequence ID" value="NZ_JABEPQ010000005.1"/>
</dbReference>
<feature type="transmembrane region" description="Helical" evidence="1">
    <location>
        <begin position="259"/>
        <end position="280"/>
    </location>
</feature>
<evidence type="ECO:0000313" key="2">
    <source>
        <dbReference type="EMBL" id="NNM47787.1"/>
    </source>
</evidence>
<evidence type="ECO:0000313" key="3">
    <source>
        <dbReference type="Proteomes" id="UP000588586"/>
    </source>
</evidence>
<keyword evidence="1" id="KW-1133">Transmembrane helix</keyword>
<accession>A0A849HT74</accession>
<dbReference type="EMBL" id="JABEPQ010000005">
    <property type="protein sequence ID" value="NNM47787.1"/>
    <property type="molecule type" value="Genomic_DNA"/>
</dbReference>
<comment type="caution">
    <text evidence="2">The sequence shown here is derived from an EMBL/GenBank/DDBJ whole genome shotgun (WGS) entry which is preliminary data.</text>
</comment>
<protein>
    <submittedName>
        <fullName evidence="2">Uncharacterized protein</fullName>
    </submittedName>
</protein>
<feature type="transmembrane region" description="Helical" evidence="1">
    <location>
        <begin position="119"/>
        <end position="140"/>
    </location>
</feature>